<gene>
    <name evidence="3" type="ORF">ACRB68_70030</name>
</gene>
<feature type="domain" description="HTH merR-type" evidence="2">
    <location>
        <begin position="1"/>
        <end position="68"/>
    </location>
</feature>
<dbReference type="GO" id="GO:0003677">
    <property type="term" value="F:DNA binding"/>
    <property type="evidence" value="ECO:0007669"/>
    <property type="project" value="UniProtKB-KW"/>
</dbReference>
<dbReference type="InterPro" id="IPR009061">
    <property type="entry name" value="DNA-bd_dom_put_sf"/>
</dbReference>
<dbReference type="PRINTS" id="PR00040">
    <property type="entry name" value="HTHMERR"/>
</dbReference>
<dbReference type="CDD" id="cd01282">
    <property type="entry name" value="HTH_MerR-like_sg3"/>
    <property type="match status" value="1"/>
</dbReference>
<dbReference type="PROSITE" id="PS00552">
    <property type="entry name" value="HTH_MERR_1"/>
    <property type="match status" value="1"/>
</dbReference>
<dbReference type="EMBL" id="WEGH01000005">
    <property type="protein sequence ID" value="MQY08892.1"/>
    <property type="molecule type" value="Genomic_DNA"/>
</dbReference>
<dbReference type="PANTHER" id="PTHR30204:SF97">
    <property type="entry name" value="MERR FAMILY REGULATORY PROTEIN"/>
    <property type="match status" value="1"/>
</dbReference>
<reference evidence="3 4" key="1">
    <citation type="submission" date="2019-10" db="EMBL/GenBank/DDBJ databases">
        <title>Actinomadura rubteroloni sp. nov. and Actinomadura macrotermitis sp. nov., isolated from the gut of fungus growing-termite Macrotermes natalensis.</title>
        <authorList>
            <person name="Benndorf R."/>
            <person name="Martin K."/>
            <person name="Kuefner M."/>
            <person name="De Beer W."/>
            <person name="Kaster A.-K."/>
            <person name="Vollmers J."/>
            <person name="Poulsen M."/>
            <person name="Beemelmanns C."/>
        </authorList>
    </citation>
    <scope>NUCLEOTIDE SEQUENCE [LARGE SCALE GENOMIC DNA]</scope>
    <source>
        <strain evidence="3 4">RB68</strain>
    </source>
</reference>
<organism evidence="3 4">
    <name type="scientific">Actinomadura macrotermitis</name>
    <dbReference type="NCBI Taxonomy" id="2585200"/>
    <lineage>
        <taxon>Bacteria</taxon>
        <taxon>Bacillati</taxon>
        <taxon>Actinomycetota</taxon>
        <taxon>Actinomycetes</taxon>
        <taxon>Streptosporangiales</taxon>
        <taxon>Thermomonosporaceae</taxon>
        <taxon>Actinomadura</taxon>
    </lineage>
</organism>
<evidence type="ECO:0000313" key="4">
    <source>
        <dbReference type="Proteomes" id="UP000487268"/>
    </source>
</evidence>
<keyword evidence="1" id="KW-0238">DNA-binding</keyword>
<dbReference type="SMART" id="SM00422">
    <property type="entry name" value="HTH_MERR"/>
    <property type="match status" value="1"/>
</dbReference>
<dbReference type="Pfam" id="PF13411">
    <property type="entry name" value="MerR_1"/>
    <property type="match status" value="1"/>
</dbReference>
<dbReference type="AlphaFoldDB" id="A0A7K0C714"/>
<keyword evidence="4" id="KW-1185">Reference proteome</keyword>
<name>A0A7K0C714_9ACTN</name>
<comment type="caution">
    <text evidence="3">The sequence shown here is derived from an EMBL/GenBank/DDBJ whole genome shotgun (WGS) entry which is preliminary data.</text>
</comment>
<dbReference type="Gene3D" id="1.10.1660.10">
    <property type="match status" value="1"/>
</dbReference>
<dbReference type="PROSITE" id="PS50937">
    <property type="entry name" value="HTH_MERR_2"/>
    <property type="match status" value="1"/>
</dbReference>
<sequence length="136" mass="14778">MRIGELAVKAGVSVRSLRYYEQQGLLAAERSSSGQRHYPDSAVDRVRLIQQLYAAGLSSKTIADLIPCVVDGRATPELLTRLAAQRDHIDRHIADLTGTRDRLDSVIANAGTNMLTGRPCRAGDTPHASVQNEEAL</sequence>
<accession>A0A7K0C714</accession>
<protein>
    <recommendedName>
        <fullName evidence="2">HTH merR-type domain-containing protein</fullName>
    </recommendedName>
</protein>
<dbReference type="PANTHER" id="PTHR30204">
    <property type="entry name" value="REDOX-CYCLING DRUG-SENSING TRANSCRIPTIONAL ACTIVATOR SOXR"/>
    <property type="match status" value="1"/>
</dbReference>
<dbReference type="InterPro" id="IPR000551">
    <property type="entry name" value="MerR-type_HTH_dom"/>
</dbReference>
<dbReference type="Proteomes" id="UP000487268">
    <property type="component" value="Unassembled WGS sequence"/>
</dbReference>
<dbReference type="GO" id="GO:0003700">
    <property type="term" value="F:DNA-binding transcription factor activity"/>
    <property type="evidence" value="ECO:0007669"/>
    <property type="project" value="InterPro"/>
</dbReference>
<evidence type="ECO:0000256" key="1">
    <source>
        <dbReference type="ARBA" id="ARBA00023125"/>
    </source>
</evidence>
<dbReference type="OrthoDB" id="5296483at2"/>
<dbReference type="RefSeq" id="WP_153540164.1">
    <property type="nucleotide sequence ID" value="NZ_WEGH01000005.1"/>
</dbReference>
<evidence type="ECO:0000259" key="2">
    <source>
        <dbReference type="PROSITE" id="PS50937"/>
    </source>
</evidence>
<dbReference type="SUPFAM" id="SSF46955">
    <property type="entry name" value="Putative DNA-binding domain"/>
    <property type="match status" value="1"/>
</dbReference>
<proteinExistence type="predicted"/>
<dbReference type="InterPro" id="IPR047057">
    <property type="entry name" value="MerR_fam"/>
</dbReference>
<evidence type="ECO:0000313" key="3">
    <source>
        <dbReference type="EMBL" id="MQY08892.1"/>
    </source>
</evidence>